<dbReference type="PROSITE" id="PS50014">
    <property type="entry name" value="BROMODOMAIN_2"/>
    <property type="match status" value="1"/>
</dbReference>
<dbReference type="AlphaFoldDB" id="A0AAP0BFA5"/>
<feature type="compositionally biased region" description="Basic residues" evidence="3">
    <location>
        <begin position="1"/>
        <end position="14"/>
    </location>
</feature>
<feature type="region of interest" description="Disordered" evidence="3">
    <location>
        <begin position="1"/>
        <end position="79"/>
    </location>
</feature>
<dbReference type="InterPro" id="IPR036427">
    <property type="entry name" value="Bromodomain-like_sf"/>
</dbReference>
<proteinExistence type="predicted"/>
<feature type="region of interest" description="Disordered" evidence="3">
    <location>
        <begin position="123"/>
        <end position="164"/>
    </location>
</feature>
<dbReference type="SMART" id="SM00297">
    <property type="entry name" value="BROMO"/>
    <property type="match status" value="1"/>
</dbReference>
<accession>A0AAP0BFA5</accession>
<dbReference type="PANTHER" id="PTHR22881:SF27">
    <property type="entry name" value="BROMODOMAIN CONTAINING 7_9"/>
    <property type="match status" value="1"/>
</dbReference>
<dbReference type="InterPro" id="IPR001487">
    <property type="entry name" value="Bromodomain"/>
</dbReference>
<feature type="domain" description="Bromo" evidence="4">
    <location>
        <begin position="179"/>
        <end position="249"/>
    </location>
</feature>
<feature type="region of interest" description="Disordered" evidence="3">
    <location>
        <begin position="266"/>
        <end position="300"/>
    </location>
</feature>
<keyword evidence="6" id="KW-1185">Reference proteome</keyword>
<dbReference type="PRINTS" id="PR00503">
    <property type="entry name" value="BROMODOMAIN"/>
</dbReference>
<protein>
    <submittedName>
        <fullName evidence="5">Transcription factor GTE10</fullName>
    </submittedName>
</protein>
<sequence length="577" mass="64739">MGKTVEKKRKKKGRPSLLDLQKRSLRLQKQHEQQPHLKHNSNPSTNPYARFPNPPADRRPARRNPNPEPDPPSLRVRVDDATAAVLVEDEEDEPTERRKEKKLKLVHHLPHADANFSDATYYASESDAAEPKKRKFTVRKEGKTSSKTAVDTQGKRSDLGPTTPLPDKHLLEFILDRLQKKDTYGVFSGPVDPDELPDYHDIIKHPMDFETVRNRLSSGVYTNLEQFEKDVFLISLNAMRYNASDTIYFRQARSIHELAKKDFENLRQESDDSGPEPKIVRRGRPPGTGKDNFKQSVGKPPAETALSEYKFEACLANTVNKNFISNPCYDFLGKGMALHKPGMTDVFGRAARCAQSSEAYILSTENKLVANEDFSESGWRGSSNSGKNVFSTDENRRDAYKQYPLSTPEFPLLTSFNGDRKNLVPVALHMEHAYASSLARFAANLGPIGWKLASIRIRKALPPGTKFGPGWVGKGDPQPSQRSLMFSTPILHHSSVLSDISTASTGEKLPEKQEELSLNESTKLEYQIGTHLPSILPSLSAVSPDKLPDANEVRPYSKFCQIPFPRPTSYGFKAPFT</sequence>
<dbReference type="SUPFAM" id="SSF47370">
    <property type="entry name" value="Bromodomain"/>
    <property type="match status" value="1"/>
</dbReference>
<dbReference type="Pfam" id="PF00439">
    <property type="entry name" value="Bromodomain"/>
    <property type="match status" value="1"/>
</dbReference>
<name>A0AAP0BFA5_9ASPA</name>
<dbReference type="InterPro" id="IPR051831">
    <property type="entry name" value="Bromodomain_contain_prot"/>
</dbReference>
<dbReference type="EMBL" id="JBBWWQ010000010">
    <property type="protein sequence ID" value="KAK8936740.1"/>
    <property type="molecule type" value="Genomic_DNA"/>
</dbReference>
<keyword evidence="1 2" id="KW-0103">Bromodomain</keyword>
<evidence type="ECO:0000259" key="4">
    <source>
        <dbReference type="PROSITE" id="PS50014"/>
    </source>
</evidence>
<dbReference type="PROSITE" id="PS00633">
    <property type="entry name" value="BROMODOMAIN_1"/>
    <property type="match status" value="1"/>
</dbReference>
<feature type="region of interest" description="Disordered" evidence="3">
    <location>
        <begin position="85"/>
        <end position="104"/>
    </location>
</feature>
<reference evidence="5 6" key="1">
    <citation type="journal article" date="2022" name="Nat. Plants">
        <title>Genomes of leafy and leafless Platanthera orchids illuminate the evolution of mycoheterotrophy.</title>
        <authorList>
            <person name="Li M.H."/>
            <person name="Liu K.W."/>
            <person name="Li Z."/>
            <person name="Lu H.C."/>
            <person name="Ye Q.L."/>
            <person name="Zhang D."/>
            <person name="Wang J.Y."/>
            <person name="Li Y.F."/>
            <person name="Zhong Z.M."/>
            <person name="Liu X."/>
            <person name="Yu X."/>
            <person name="Liu D.K."/>
            <person name="Tu X.D."/>
            <person name="Liu B."/>
            <person name="Hao Y."/>
            <person name="Liao X.Y."/>
            <person name="Jiang Y.T."/>
            <person name="Sun W.H."/>
            <person name="Chen J."/>
            <person name="Chen Y.Q."/>
            <person name="Ai Y."/>
            <person name="Zhai J.W."/>
            <person name="Wu S.S."/>
            <person name="Zhou Z."/>
            <person name="Hsiao Y.Y."/>
            <person name="Wu W.L."/>
            <person name="Chen Y.Y."/>
            <person name="Lin Y.F."/>
            <person name="Hsu J.L."/>
            <person name="Li C.Y."/>
            <person name="Wang Z.W."/>
            <person name="Zhao X."/>
            <person name="Zhong W.Y."/>
            <person name="Ma X.K."/>
            <person name="Ma L."/>
            <person name="Huang J."/>
            <person name="Chen G.Z."/>
            <person name="Huang M.Z."/>
            <person name="Huang L."/>
            <person name="Peng D.H."/>
            <person name="Luo Y.B."/>
            <person name="Zou S.Q."/>
            <person name="Chen S.P."/>
            <person name="Lan S."/>
            <person name="Tsai W.C."/>
            <person name="Van de Peer Y."/>
            <person name="Liu Z.J."/>
        </authorList>
    </citation>
    <scope>NUCLEOTIDE SEQUENCE [LARGE SCALE GENOMIC DNA]</scope>
    <source>
        <strain evidence="5">Lor287</strain>
    </source>
</reference>
<evidence type="ECO:0000256" key="3">
    <source>
        <dbReference type="SAM" id="MobiDB-lite"/>
    </source>
</evidence>
<dbReference type="CDD" id="cd04369">
    <property type="entry name" value="Bromodomain"/>
    <property type="match status" value="1"/>
</dbReference>
<dbReference type="Proteomes" id="UP001418222">
    <property type="component" value="Unassembled WGS sequence"/>
</dbReference>
<evidence type="ECO:0000313" key="5">
    <source>
        <dbReference type="EMBL" id="KAK8936740.1"/>
    </source>
</evidence>
<evidence type="ECO:0000256" key="1">
    <source>
        <dbReference type="ARBA" id="ARBA00023117"/>
    </source>
</evidence>
<evidence type="ECO:0000313" key="6">
    <source>
        <dbReference type="Proteomes" id="UP001418222"/>
    </source>
</evidence>
<evidence type="ECO:0000256" key="2">
    <source>
        <dbReference type="PROSITE-ProRule" id="PRU00035"/>
    </source>
</evidence>
<organism evidence="5 6">
    <name type="scientific">Platanthera zijinensis</name>
    <dbReference type="NCBI Taxonomy" id="2320716"/>
    <lineage>
        <taxon>Eukaryota</taxon>
        <taxon>Viridiplantae</taxon>
        <taxon>Streptophyta</taxon>
        <taxon>Embryophyta</taxon>
        <taxon>Tracheophyta</taxon>
        <taxon>Spermatophyta</taxon>
        <taxon>Magnoliopsida</taxon>
        <taxon>Liliopsida</taxon>
        <taxon>Asparagales</taxon>
        <taxon>Orchidaceae</taxon>
        <taxon>Orchidoideae</taxon>
        <taxon>Orchideae</taxon>
        <taxon>Orchidinae</taxon>
        <taxon>Platanthera</taxon>
    </lineage>
</organism>
<dbReference type="Gene3D" id="1.20.920.10">
    <property type="entry name" value="Bromodomain-like"/>
    <property type="match status" value="1"/>
</dbReference>
<dbReference type="PANTHER" id="PTHR22881">
    <property type="entry name" value="BROMODOMAIN CONTAINING PROTEIN"/>
    <property type="match status" value="1"/>
</dbReference>
<dbReference type="InterPro" id="IPR018359">
    <property type="entry name" value="Bromodomain_CS"/>
</dbReference>
<comment type="caution">
    <text evidence="5">The sequence shown here is derived from an EMBL/GenBank/DDBJ whole genome shotgun (WGS) entry which is preliminary data.</text>
</comment>
<gene>
    <name evidence="5" type="primary">GTE10</name>
    <name evidence="5" type="ORF">KSP39_PZI012654</name>
</gene>